<dbReference type="EMBL" id="JAYKXP010000006">
    <property type="protein sequence ID" value="KAK7056658.1"/>
    <property type="molecule type" value="Genomic_DNA"/>
</dbReference>
<dbReference type="AlphaFoldDB" id="A0AAW0DWQ9"/>
<evidence type="ECO:0000313" key="1">
    <source>
        <dbReference type="EMBL" id="KAK7056658.1"/>
    </source>
</evidence>
<keyword evidence="2" id="KW-1185">Reference proteome</keyword>
<organism evidence="1 2">
    <name type="scientific">Paramarasmius palmivorus</name>
    <dbReference type="NCBI Taxonomy" id="297713"/>
    <lineage>
        <taxon>Eukaryota</taxon>
        <taxon>Fungi</taxon>
        <taxon>Dikarya</taxon>
        <taxon>Basidiomycota</taxon>
        <taxon>Agaricomycotina</taxon>
        <taxon>Agaricomycetes</taxon>
        <taxon>Agaricomycetidae</taxon>
        <taxon>Agaricales</taxon>
        <taxon>Marasmiineae</taxon>
        <taxon>Marasmiaceae</taxon>
        <taxon>Paramarasmius</taxon>
    </lineage>
</organism>
<proteinExistence type="predicted"/>
<comment type="caution">
    <text evidence="1">The sequence shown here is derived from an EMBL/GenBank/DDBJ whole genome shotgun (WGS) entry which is preliminary data.</text>
</comment>
<evidence type="ECO:0000313" key="2">
    <source>
        <dbReference type="Proteomes" id="UP001383192"/>
    </source>
</evidence>
<name>A0AAW0DWQ9_9AGAR</name>
<accession>A0AAW0DWQ9</accession>
<sequence>MDSAMILTPPSLTLEGKPPSGQYFGLVAFFKLCDGEEPPPVYLFIHPPPTCMSELISWEDGTTRAYFWSFDETGQTCLSEEECEEWGIPELKLNYWGLRLSRWPAEAYQALHDWQVARDFDPTTADFARHLGYPELKILGTPKKTESRFEEIREEKTGKNSHVKGVQVEDQGASAEIPSKSAVRNVAIATSIMETTRSELADGETHRPSNSLCVGWTVAVAILCVIFVHSYIH</sequence>
<reference evidence="1 2" key="1">
    <citation type="submission" date="2024-01" db="EMBL/GenBank/DDBJ databases">
        <title>A draft genome for a cacao thread blight-causing isolate of Paramarasmius palmivorus.</title>
        <authorList>
            <person name="Baruah I.K."/>
            <person name="Bukari Y."/>
            <person name="Amoako-Attah I."/>
            <person name="Meinhardt L.W."/>
            <person name="Bailey B.A."/>
            <person name="Cohen S.P."/>
        </authorList>
    </citation>
    <scope>NUCLEOTIDE SEQUENCE [LARGE SCALE GENOMIC DNA]</scope>
    <source>
        <strain evidence="1 2">GH-12</strain>
    </source>
</reference>
<gene>
    <name evidence="1" type="ORF">VNI00_002375</name>
</gene>
<protein>
    <submittedName>
        <fullName evidence="1">Uncharacterized protein</fullName>
    </submittedName>
</protein>
<dbReference type="Proteomes" id="UP001383192">
    <property type="component" value="Unassembled WGS sequence"/>
</dbReference>